<name>A0A2P4XGS0_9STRA</name>
<dbReference type="OrthoDB" id="120273at2759"/>
<keyword evidence="3" id="KW-1185">Reference proteome</keyword>
<evidence type="ECO:0000313" key="3">
    <source>
        <dbReference type="Proteomes" id="UP000237271"/>
    </source>
</evidence>
<proteinExistence type="predicted"/>
<organism evidence="2 3">
    <name type="scientific">Phytophthora palmivora</name>
    <dbReference type="NCBI Taxonomy" id="4796"/>
    <lineage>
        <taxon>Eukaryota</taxon>
        <taxon>Sar</taxon>
        <taxon>Stramenopiles</taxon>
        <taxon>Oomycota</taxon>
        <taxon>Peronosporomycetes</taxon>
        <taxon>Peronosporales</taxon>
        <taxon>Peronosporaceae</taxon>
        <taxon>Phytophthora</taxon>
    </lineage>
</organism>
<dbReference type="Proteomes" id="UP000237271">
    <property type="component" value="Unassembled WGS sequence"/>
</dbReference>
<gene>
    <name evidence="2" type="ORF">PHPALM_19691</name>
</gene>
<dbReference type="AlphaFoldDB" id="A0A2P4XGS0"/>
<comment type="caution">
    <text evidence="2">The sequence shown here is derived from an EMBL/GenBank/DDBJ whole genome shotgun (WGS) entry which is preliminary data.</text>
</comment>
<accession>A0A2P4XGS0</accession>
<feature type="signal peptide" evidence="1">
    <location>
        <begin position="1"/>
        <end position="24"/>
    </location>
</feature>
<feature type="chain" id="PRO_5015130365" evidence="1">
    <location>
        <begin position="25"/>
        <end position="137"/>
    </location>
</feature>
<keyword evidence="1" id="KW-0732">Signal</keyword>
<dbReference type="EMBL" id="NCKW01011056">
    <property type="protein sequence ID" value="POM64750.1"/>
    <property type="molecule type" value="Genomic_DNA"/>
</dbReference>
<evidence type="ECO:0000313" key="2">
    <source>
        <dbReference type="EMBL" id="POM64750.1"/>
    </source>
</evidence>
<reference evidence="2 3" key="1">
    <citation type="journal article" date="2017" name="Genome Biol. Evol.">
        <title>Phytophthora megakarya and P. palmivora, closely related causal agents of cacao black pod rot, underwent increases in genome sizes and gene numbers by different mechanisms.</title>
        <authorList>
            <person name="Ali S.S."/>
            <person name="Shao J."/>
            <person name="Lary D.J."/>
            <person name="Kronmiller B."/>
            <person name="Shen D."/>
            <person name="Strem M.D."/>
            <person name="Amoako-Attah I."/>
            <person name="Akrofi A.Y."/>
            <person name="Begoude B.A."/>
            <person name="Ten Hoopen G.M."/>
            <person name="Coulibaly K."/>
            <person name="Kebe B.I."/>
            <person name="Melnick R.L."/>
            <person name="Guiltinan M.J."/>
            <person name="Tyler B.M."/>
            <person name="Meinhardt L.W."/>
            <person name="Bailey B.A."/>
        </authorList>
    </citation>
    <scope>NUCLEOTIDE SEQUENCE [LARGE SCALE GENOMIC DNA]</scope>
    <source>
        <strain evidence="3">sbr112.9</strain>
    </source>
</reference>
<evidence type="ECO:0000256" key="1">
    <source>
        <dbReference type="SAM" id="SignalP"/>
    </source>
</evidence>
<protein>
    <submittedName>
        <fullName evidence="2">Uncharacterized protein</fullName>
    </submittedName>
</protein>
<sequence>MTVIIKLLILIAVLIATSVQVVSGEMNIRFYTGQTLVAAEWSMTYSYTQKCYTFNSCMDKKAIAAKDCQGTKLISHTIPAGKLMFPFKNGPKSFMVWSDGMYATNGIAHECLERISFNVSNITTSRDYPDAGDVIVS</sequence>